<dbReference type="SMART" id="SM00387">
    <property type="entry name" value="HATPase_c"/>
    <property type="match status" value="1"/>
</dbReference>
<dbReference type="CDD" id="cd16917">
    <property type="entry name" value="HATPase_UhpB-NarQ-NarX-like"/>
    <property type="match status" value="1"/>
</dbReference>
<feature type="repeat" description="TPR" evidence="4">
    <location>
        <begin position="203"/>
        <end position="236"/>
    </location>
</feature>
<dbReference type="Gene3D" id="1.20.5.1930">
    <property type="match status" value="1"/>
</dbReference>
<feature type="coiled-coil region" evidence="5">
    <location>
        <begin position="429"/>
        <end position="463"/>
    </location>
</feature>
<keyword evidence="6" id="KW-0812">Transmembrane</keyword>
<evidence type="ECO:0000256" key="6">
    <source>
        <dbReference type="SAM" id="Phobius"/>
    </source>
</evidence>
<dbReference type="Gene3D" id="3.30.565.10">
    <property type="entry name" value="Histidine kinase-like ATPase, C-terminal domain"/>
    <property type="match status" value="1"/>
</dbReference>
<keyword evidence="6" id="KW-0472">Membrane</keyword>
<dbReference type="AlphaFoldDB" id="A0A1I0QF34"/>
<dbReference type="InterPro" id="IPR003594">
    <property type="entry name" value="HATPase_dom"/>
</dbReference>
<dbReference type="Pfam" id="PF13424">
    <property type="entry name" value="TPR_12"/>
    <property type="match status" value="1"/>
</dbReference>
<keyword evidence="5" id="KW-0175">Coiled coil</keyword>
<keyword evidence="2" id="KW-0418">Kinase</keyword>
<evidence type="ECO:0000313" key="8">
    <source>
        <dbReference type="EMBL" id="SEW25714.1"/>
    </source>
</evidence>
<evidence type="ECO:0000256" key="3">
    <source>
        <dbReference type="ARBA" id="ARBA00023012"/>
    </source>
</evidence>
<keyword evidence="6" id="KW-1133">Transmembrane helix</keyword>
<evidence type="ECO:0000256" key="2">
    <source>
        <dbReference type="ARBA" id="ARBA00022777"/>
    </source>
</evidence>
<gene>
    <name evidence="8" type="ORF">SAMN04488122_1429</name>
</gene>
<evidence type="ECO:0000256" key="1">
    <source>
        <dbReference type="ARBA" id="ARBA00022679"/>
    </source>
</evidence>
<evidence type="ECO:0000313" key="9">
    <source>
        <dbReference type="Proteomes" id="UP000199310"/>
    </source>
</evidence>
<dbReference type="PROSITE" id="PS50109">
    <property type="entry name" value="HIS_KIN"/>
    <property type="match status" value="1"/>
</dbReference>
<feature type="domain" description="Histidine kinase" evidence="7">
    <location>
        <begin position="564"/>
        <end position="652"/>
    </location>
</feature>
<dbReference type="RefSeq" id="WP_177192068.1">
    <property type="nucleotide sequence ID" value="NZ_FOJG01000001.1"/>
</dbReference>
<dbReference type="GO" id="GO:0046983">
    <property type="term" value="F:protein dimerization activity"/>
    <property type="evidence" value="ECO:0007669"/>
    <property type="project" value="InterPro"/>
</dbReference>
<dbReference type="InterPro" id="IPR050482">
    <property type="entry name" value="Sensor_HK_TwoCompSys"/>
</dbReference>
<dbReference type="Pfam" id="PF02518">
    <property type="entry name" value="HATPase_c"/>
    <property type="match status" value="1"/>
</dbReference>
<dbReference type="InterPro" id="IPR005467">
    <property type="entry name" value="His_kinase_dom"/>
</dbReference>
<accession>A0A1I0QF34</accession>
<keyword evidence="4" id="KW-0802">TPR repeat</keyword>
<dbReference type="SUPFAM" id="SSF55874">
    <property type="entry name" value="ATPase domain of HSP90 chaperone/DNA topoisomerase II/histidine kinase"/>
    <property type="match status" value="1"/>
</dbReference>
<dbReference type="Gene3D" id="1.25.40.10">
    <property type="entry name" value="Tetratricopeptide repeat domain"/>
    <property type="match status" value="2"/>
</dbReference>
<dbReference type="Proteomes" id="UP000199310">
    <property type="component" value="Unassembled WGS sequence"/>
</dbReference>
<dbReference type="PROSITE" id="PS50005">
    <property type="entry name" value="TPR"/>
    <property type="match status" value="2"/>
</dbReference>
<dbReference type="InterPro" id="IPR019734">
    <property type="entry name" value="TPR_rpt"/>
</dbReference>
<protein>
    <submittedName>
        <fullName evidence="8">Tetratricopeptide repeat-containing protein</fullName>
    </submittedName>
</protein>
<feature type="coiled-coil region" evidence="5">
    <location>
        <begin position="365"/>
        <end position="392"/>
    </location>
</feature>
<evidence type="ECO:0000256" key="4">
    <source>
        <dbReference type="PROSITE-ProRule" id="PRU00339"/>
    </source>
</evidence>
<dbReference type="PANTHER" id="PTHR24421">
    <property type="entry name" value="NITRATE/NITRITE SENSOR PROTEIN NARX-RELATED"/>
    <property type="match status" value="1"/>
</dbReference>
<keyword evidence="9" id="KW-1185">Reference proteome</keyword>
<dbReference type="InterPro" id="IPR036890">
    <property type="entry name" value="HATPase_C_sf"/>
</dbReference>
<evidence type="ECO:0000256" key="5">
    <source>
        <dbReference type="SAM" id="Coils"/>
    </source>
</evidence>
<feature type="transmembrane region" description="Helical" evidence="6">
    <location>
        <begin position="401"/>
        <end position="420"/>
    </location>
</feature>
<proteinExistence type="predicted"/>
<evidence type="ECO:0000259" key="7">
    <source>
        <dbReference type="PROSITE" id="PS50109"/>
    </source>
</evidence>
<feature type="repeat" description="TPR" evidence="4">
    <location>
        <begin position="243"/>
        <end position="276"/>
    </location>
</feature>
<reference evidence="9" key="1">
    <citation type="submission" date="2016-10" db="EMBL/GenBank/DDBJ databases">
        <authorList>
            <person name="Varghese N."/>
            <person name="Submissions S."/>
        </authorList>
    </citation>
    <scope>NUCLEOTIDE SEQUENCE [LARGE SCALE GENOMIC DNA]</scope>
    <source>
        <strain evidence="9">DSM 3695</strain>
    </source>
</reference>
<dbReference type="GO" id="GO:0000155">
    <property type="term" value="F:phosphorelay sensor kinase activity"/>
    <property type="evidence" value="ECO:0007669"/>
    <property type="project" value="InterPro"/>
</dbReference>
<organism evidence="8 9">
    <name type="scientific">Chitinophaga arvensicola</name>
    <dbReference type="NCBI Taxonomy" id="29529"/>
    <lineage>
        <taxon>Bacteria</taxon>
        <taxon>Pseudomonadati</taxon>
        <taxon>Bacteroidota</taxon>
        <taxon>Chitinophagia</taxon>
        <taxon>Chitinophagales</taxon>
        <taxon>Chitinophagaceae</taxon>
        <taxon>Chitinophaga</taxon>
    </lineage>
</organism>
<dbReference type="STRING" id="29529.SAMN04488122_1429"/>
<dbReference type="Pfam" id="PF07730">
    <property type="entry name" value="HisKA_3"/>
    <property type="match status" value="1"/>
</dbReference>
<keyword evidence="3" id="KW-0902">Two-component regulatory system</keyword>
<keyword evidence="1" id="KW-0808">Transferase</keyword>
<sequence>MLRILLFVCCISISGTGALKAERSLAADSVLQTINRQPPDSNQVKALISYGCQLFPYQLDKSAAVFMRALRISRQLNYHKGVADFACYYMYIQDMRGEYRQSLFMLQQAVLIYTSLKDTLNQSRALSYCGMEYQQMANFPAAASAYLEALKLAEAVKDSIGAGMILHYLSAVFISLGDVKKGTTYAAQAYEYGRQLQHTSLMATALLNLGECKSQQGNPSAASRYFKRALELGREKGDSLLVLNALTATGRAYADLSQSEQSLRTYEKALLISVDDPGPENRMQLYMGYAKALYQDGKYAAADIYLRKTIALARLYFSGDFLRRAYLAASDNQAAQHQYRQAFQLRKAYEQLNDSLVGDATRSNVQQLEMQYQSEKKDRDLAEKKLELIQKDLLLQRKNKWIGFFLTGVVMLLIASFLVWQKLIHRHHLQEQQLQTMEIEKTLQVLEAMMQGEEKERTRLSKDLHDGVGGLLSAVKMHFCALKYELTFLQQDKGFHHALGMLDDAIGEVRKTAHNLMPDILSRMGLAGALELFCRNVSHSRKLNISFYTSGDIQRFRGNFELTVYRIVQELINNIIKHAHATTALVQLTGHEQLLTITVEDNGVGFENSAHNTAGMGLKNLRARIKSLNGHLTLTATPGCGTTAYIEFNIAIMQLTEMEAVF</sequence>
<dbReference type="SUPFAM" id="SSF48452">
    <property type="entry name" value="TPR-like"/>
    <property type="match status" value="2"/>
</dbReference>
<dbReference type="SMART" id="SM00028">
    <property type="entry name" value="TPR"/>
    <property type="match status" value="4"/>
</dbReference>
<dbReference type="InterPro" id="IPR011712">
    <property type="entry name" value="Sig_transdc_His_kin_sub3_dim/P"/>
</dbReference>
<dbReference type="GO" id="GO:0016020">
    <property type="term" value="C:membrane"/>
    <property type="evidence" value="ECO:0007669"/>
    <property type="project" value="InterPro"/>
</dbReference>
<name>A0A1I0QF34_9BACT</name>
<dbReference type="InterPro" id="IPR011990">
    <property type="entry name" value="TPR-like_helical_dom_sf"/>
</dbReference>
<dbReference type="EMBL" id="FOJG01000001">
    <property type="protein sequence ID" value="SEW25714.1"/>
    <property type="molecule type" value="Genomic_DNA"/>
</dbReference>